<gene>
    <name evidence="1" type="ORF">MLD38_033620</name>
</gene>
<protein>
    <submittedName>
        <fullName evidence="1">Uncharacterized protein</fullName>
    </submittedName>
</protein>
<dbReference type="EMBL" id="CM042889">
    <property type="protein sequence ID" value="KAI4320108.1"/>
    <property type="molecule type" value="Genomic_DNA"/>
</dbReference>
<dbReference type="Proteomes" id="UP001057402">
    <property type="component" value="Chromosome 10"/>
</dbReference>
<comment type="caution">
    <text evidence="1">The sequence shown here is derived from an EMBL/GenBank/DDBJ whole genome shotgun (WGS) entry which is preliminary data.</text>
</comment>
<proteinExistence type="predicted"/>
<reference evidence="2" key="1">
    <citation type="journal article" date="2023" name="Front. Plant Sci.">
        <title>Chromosomal-level genome assembly of Melastoma candidum provides insights into trichome evolution.</title>
        <authorList>
            <person name="Zhong Y."/>
            <person name="Wu W."/>
            <person name="Sun C."/>
            <person name="Zou P."/>
            <person name="Liu Y."/>
            <person name="Dai S."/>
            <person name="Zhou R."/>
        </authorList>
    </citation>
    <scope>NUCLEOTIDE SEQUENCE [LARGE SCALE GENOMIC DNA]</scope>
</reference>
<name>A0ACB9M7V1_9MYRT</name>
<accession>A0ACB9M7V1</accession>
<organism evidence="1 2">
    <name type="scientific">Melastoma candidum</name>
    <dbReference type="NCBI Taxonomy" id="119954"/>
    <lineage>
        <taxon>Eukaryota</taxon>
        <taxon>Viridiplantae</taxon>
        <taxon>Streptophyta</taxon>
        <taxon>Embryophyta</taxon>
        <taxon>Tracheophyta</taxon>
        <taxon>Spermatophyta</taxon>
        <taxon>Magnoliopsida</taxon>
        <taxon>eudicotyledons</taxon>
        <taxon>Gunneridae</taxon>
        <taxon>Pentapetalae</taxon>
        <taxon>rosids</taxon>
        <taxon>malvids</taxon>
        <taxon>Myrtales</taxon>
        <taxon>Melastomataceae</taxon>
        <taxon>Melastomatoideae</taxon>
        <taxon>Melastomateae</taxon>
        <taxon>Melastoma</taxon>
    </lineage>
</organism>
<evidence type="ECO:0000313" key="2">
    <source>
        <dbReference type="Proteomes" id="UP001057402"/>
    </source>
</evidence>
<evidence type="ECO:0000313" key="1">
    <source>
        <dbReference type="EMBL" id="KAI4320108.1"/>
    </source>
</evidence>
<keyword evidence="2" id="KW-1185">Reference proteome</keyword>
<sequence>MVEFVTMLLILATVASSSSSSVFASRDGDLAAAIDEMRSAGYFSFVMLLLAISPANLSRGNITFLLPDDKTLSNNRLSVHGISKFLLRHTIPSPLLFDYLQHIPTGSVLPTLEPEYMVVINNQGRTSYFLNNVRVSVPNVCVTGSSIRCHGIDGVLPASFVSPSTHCSNGSRGNPVEPKVQGLPSPPSPRDPNLNAMPPLSPSNHHTVSGSPPFSGRGEFRYMWALALALAALWSAGGIVNTQ</sequence>